<proteinExistence type="predicted"/>
<dbReference type="GO" id="GO:0006355">
    <property type="term" value="P:regulation of DNA-templated transcription"/>
    <property type="evidence" value="ECO:0007669"/>
    <property type="project" value="InterPro"/>
</dbReference>
<feature type="region of interest" description="Disordered" evidence="1">
    <location>
        <begin position="40"/>
        <end position="104"/>
    </location>
</feature>
<feature type="compositionally biased region" description="Low complexity" evidence="1">
    <location>
        <begin position="86"/>
        <end position="104"/>
    </location>
</feature>
<evidence type="ECO:0000313" key="2">
    <source>
        <dbReference type="EMBL" id="MBK1828510.1"/>
    </source>
</evidence>
<dbReference type="EMBL" id="JAENII010000014">
    <property type="protein sequence ID" value="MBK1828510.1"/>
    <property type="molecule type" value="Genomic_DNA"/>
</dbReference>
<sequence length="104" mass="11384">MRTTLDLPDALMREVKIRAAQQDRKLKEVVEELLRLGLKATGGAPEKRQRPVVKASRPARVQAEEGSARKVPQTARKKVAEEAKRPASSSPPSDASVIDSSFPL</sequence>
<organism evidence="2 3">
    <name type="scientific">Haloferula rosea</name>
    <dbReference type="NCBI Taxonomy" id="490093"/>
    <lineage>
        <taxon>Bacteria</taxon>
        <taxon>Pseudomonadati</taxon>
        <taxon>Verrucomicrobiota</taxon>
        <taxon>Verrucomicrobiia</taxon>
        <taxon>Verrucomicrobiales</taxon>
        <taxon>Verrucomicrobiaceae</taxon>
        <taxon>Haloferula</taxon>
    </lineage>
</organism>
<dbReference type="Gene3D" id="1.10.1220.10">
    <property type="entry name" value="Met repressor-like"/>
    <property type="match status" value="1"/>
</dbReference>
<accession>A0A934RHP3</accession>
<gene>
    <name evidence="2" type="ORF">JIN81_15865</name>
</gene>
<dbReference type="Proteomes" id="UP000658278">
    <property type="component" value="Unassembled WGS sequence"/>
</dbReference>
<evidence type="ECO:0000313" key="3">
    <source>
        <dbReference type="Proteomes" id="UP000658278"/>
    </source>
</evidence>
<evidence type="ECO:0000256" key="1">
    <source>
        <dbReference type="SAM" id="MobiDB-lite"/>
    </source>
</evidence>
<dbReference type="InterPro" id="IPR013321">
    <property type="entry name" value="Arc_rbn_hlx_hlx"/>
</dbReference>
<protein>
    <submittedName>
        <fullName evidence="2">Uncharacterized protein</fullName>
    </submittedName>
</protein>
<dbReference type="AlphaFoldDB" id="A0A934RHP3"/>
<comment type="caution">
    <text evidence="2">The sequence shown here is derived from an EMBL/GenBank/DDBJ whole genome shotgun (WGS) entry which is preliminary data.</text>
</comment>
<reference evidence="2" key="1">
    <citation type="submission" date="2021-01" db="EMBL/GenBank/DDBJ databases">
        <title>Modified the classification status of verrucomicrobia.</title>
        <authorList>
            <person name="Feng X."/>
        </authorList>
    </citation>
    <scope>NUCLEOTIDE SEQUENCE</scope>
    <source>
        <strain evidence="2">KCTC 22201</strain>
    </source>
</reference>
<name>A0A934RHP3_9BACT</name>
<dbReference type="InterPro" id="IPR010985">
    <property type="entry name" value="Ribbon_hlx_hlx"/>
</dbReference>
<keyword evidence="3" id="KW-1185">Reference proteome</keyword>
<dbReference type="SUPFAM" id="SSF47598">
    <property type="entry name" value="Ribbon-helix-helix"/>
    <property type="match status" value="1"/>
</dbReference>
<dbReference type="RefSeq" id="WP_200282127.1">
    <property type="nucleotide sequence ID" value="NZ_JAENII010000014.1"/>
</dbReference>